<sequence>MTKNFRPHLMTGSFHFVTTRFREHLFLPVENFIELAPSRAQYVNAEFVPAFRILELAEIMINKVFPLWSRRMQWQLSSFWLPDSVALITAEDNIGFKMSARLSSE</sequence>
<evidence type="ECO:0000313" key="2">
    <source>
        <dbReference type="Proteomes" id="UP000886998"/>
    </source>
</evidence>
<organism evidence="1 2">
    <name type="scientific">Trichonephila inaurata madagascariensis</name>
    <dbReference type="NCBI Taxonomy" id="2747483"/>
    <lineage>
        <taxon>Eukaryota</taxon>
        <taxon>Metazoa</taxon>
        <taxon>Ecdysozoa</taxon>
        <taxon>Arthropoda</taxon>
        <taxon>Chelicerata</taxon>
        <taxon>Arachnida</taxon>
        <taxon>Araneae</taxon>
        <taxon>Araneomorphae</taxon>
        <taxon>Entelegynae</taxon>
        <taxon>Araneoidea</taxon>
        <taxon>Nephilidae</taxon>
        <taxon>Trichonephila</taxon>
        <taxon>Trichonephila inaurata</taxon>
    </lineage>
</organism>
<protein>
    <submittedName>
        <fullName evidence="1">Uncharacterized protein</fullName>
    </submittedName>
</protein>
<proteinExistence type="predicted"/>
<accession>A0A8X6I8M3</accession>
<gene>
    <name evidence="1" type="ORF">TNIN_456521</name>
</gene>
<evidence type="ECO:0000313" key="1">
    <source>
        <dbReference type="EMBL" id="GFS35557.1"/>
    </source>
</evidence>
<keyword evidence="2" id="KW-1185">Reference proteome</keyword>
<comment type="caution">
    <text evidence="1">The sequence shown here is derived from an EMBL/GenBank/DDBJ whole genome shotgun (WGS) entry which is preliminary data.</text>
</comment>
<dbReference type="OrthoDB" id="10439331at2759"/>
<reference evidence="1" key="1">
    <citation type="submission" date="2020-08" db="EMBL/GenBank/DDBJ databases">
        <title>Multicomponent nature underlies the extraordinary mechanical properties of spider dragline silk.</title>
        <authorList>
            <person name="Kono N."/>
            <person name="Nakamura H."/>
            <person name="Mori M."/>
            <person name="Yoshida Y."/>
            <person name="Ohtoshi R."/>
            <person name="Malay A.D."/>
            <person name="Moran D.A.P."/>
            <person name="Tomita M."/>
            <person name="Numata K."/>
            <person name="Arakawa K."/>
        </authorList>
    </citation>
    <scope>NUCLEOTIDE SEQUENCE</scope>
</reference>
<dbReference type="EMBL" id="BMAV01024719">
    <property type="protein sequence ID" value="GFS35557.1"/>
    <property type="molecule type" value="Genomic_DNA"/>
</dbReference>
<dbReference type="Proteomes" id="UP000886998">
    <property type="component" value="Unassembled WGS sequence"/>
</dbReference>
<name>A0A8X6I8M3_9ARAC</name>
<dbReference type="AlphaFoldDB" id="A0A8X6I8M3"/>